<reference evidence="2" key="1">
    <citation type="journal article" date="2019" name="Int. J. Syst. Evol. Microbiol.">
        <title>The Global Catalogue of Microorganisms (GCM) 10K type strain sequencing project: providing services to taxonomists for standard genome sequencing and annotation.</title>
        <authorList>
            <consortium name="The Broad Institute Genomics Platform"/>
            <consortium name="The Broad Institute Genome Sequencing Center for Infectious Disease"/>
            <person name="Wu L."/>
            <person name="Ma J."/>
        </authorList>
    </citation>
    <scope>NUCLEOTIDE SEQUENCE [LARGE SCALE GENOMIC DNA]</scope>
    <source>
        <strain evidence="2">CGMCC 1.3601</strain>
    </source>
</reference>
<evidence type="ECO:0000313" key="2">
    <source>
        <dbReference type="Proteomes" id="UP000658754"/>
    </source>
</evidence>
<protein>
    <submittedName>
        <fullName evidence="1">Uncharacterized protein</fullName>
    </submittedName>
</protein>
<dbReference type="EMBL" id="BMKV01000003">
    <property type="protein sequence ID" value="GGI80137.1"/>
    <property type="molecule type" value="Genomic_DNA"/>
</dbReference>
<organism evidence="1 2">
    <name type="scientific">Pseudarthrobacter scleromae</name>
    <dbReference type="NCBI Taxonomy" id="158897"/>
    <lineage>
        <taxon>Bacteria</taxon>
        <taxon>Bacillati</taxon>
        <taxon>Actinomycetota</taxon>
        <taxon>Actinomycetes</taxon>
        <taxon>Micrococcales</taxon>
        <taxon>Micrococcaceae</taxon>
        <taxon>Pseudarthrobacter</taxon>
    </lineage>
</organism>
<name>A0ABQ2CEB1_9MICC</name>
<keyword evidence="2" id="KW-1185">Reference proteome</keyword>
<evidence type="ECO:0000313" key="1">
    <source>
        <dbReference type="EMBL" id="GGI80137.1"/>
    </source>
</evidence>
<accession>A0ABQ2CEB1</accession>
<proteinExistence type="predicted"/>
<sequence>MSWAAGSTVAIRGDSGCCDMCTNLSLVTVTSLKITTWTLTGFTGVLFAQPRLFADGARSAGKVRQRPDFNAKGPRIV</sequence>
<comment type="caution">
    <text evidence="1">The sequence shown here is derived from an EMBL/GenBank/DDBJ whole genome shotgun (WGS) entry which is preliminary data.</text>
</comment>
<dbReference type="Proteomes" id="UP000658754">
    <property type="component" value="Unassembled WGS sequence"/>
</dbReference>
<gene>
    <name evidence="1" type="ORF">GCM10007175_16620</name>
</gene>